<accession>A0A6G0YSA1</accession>
<dbReference type="Proteomes" id="UP000478052">
    <property type="component" value="Unassembled WGS sequence"/>
</dbReference>
<evidence type="ECO:0000313" key="2">
    <source>
        <dbReference type="Proteomes" id="UP000478052"/>
    </source>
</evidence>
<gene>
    <name evidence="1" type="ORF">FWK35_00008307</name>
</gene>
<dbReference type="EMBL" id="VUJU01002591">
    <property type="protein sequence ID" value="KAF0760749.1"/>
    <property type="molecule type" value="Genomic_DNA"/>
</dbReference>
<dbReference type="AlphaFoldDB" id="A0A6G0YSA1"/>
<comment type="caution">
    <text evidence="1">The sequence shown here is derived from an EMBL/GenBank/DDBJ whole genome shotgun (WGS) entry which is preliminary data.</text>
</comment>
<name>A0A6G0YSA1_APHCR</name>
<keyword evidence="2" id="KW-1185">Reference proteome</keyword>
<proteinExistence type="predicted"/>
<evidence type="ECO:0000313" key="1">
    <source>
        <dbReference type="EMBL" id="KAF0760749.1"/>
    </source>
</evidence>
<reference evidence="1 2" key="1">
    <citation type="submission" date="2019-08" db="EMBL/GenBank/DDBJ databases">
        <title>Whole genome of Aphis craccivora.</title>
        <authorList>
            <person name="Voronova N.V."/>
            <person name="Shulinski R.S."/>
            <person name="Bandarenka Y.V."/>
            <person name="Zhorov D.G."/>
            <person name="Warner D."/>
        </authorList>
    </citation>
    <scope>NUCLEOTIDE SEQUENCE [LARGE SCALE GENOMIC DNA]</scope>
    <source>
        <strain evidence="1">180601</strain>
        <tissue evidence="1">Whole Body</tissue>
    </source>
</reference>
<sequence length="230" mass="27270">MIIRESNKTVRDNKLDIIPKLKIIKKKINNKTVVEFYIKEALTEQSDKCIDFTMIITSRNNASISNFEGGFRWQSEYPWCIIKVKILKKNQEKQKKVTEKREFLRKTSFRQNRIFHMVVTQKLITFKFLRNLTKTRKFARQNTTLKFSINKFYLKTTEIFNFSEKNLNFGVFRPLKHKPPFSPTTVLALVVQILKILVSQVVNKFYRNKCTVLHTYLTSPSPVAVVYVYN</sequence>
<protein>
    <submittedName>
        <fullName evidence="1">Uncharacterized protein</fullName>
    </submittedName>
</protein>
<organism evidence="1 2">
    <name type="scientific">Aphis craccivora</name>
    <name type="common">Cowpea aphid</name>
    <dbReference type="NCBI Taxonomy" id="307492"/>
    <lineage>
        <taxon>Eukaryota</taxon>
        <taxon>Metazoa</taxon>
        <taxon>Ecdysozoa</taxon>
        <taxon>Arthropoda</taxon>
        <taxon>Hexapoda</taxon>
        <taxon>Insecta</taxon>
        <taxon>Pterygota</taxon>
        <taxon>Neoptera</taxon>
        <taxon>Paraneoptera</taxon>
        <taxon>Hemiptera</taxon>
        <taxon>Sternorrhyncha</taxon>
        <taxon>Aphidomorpha</taxon>
        <taxon>Aphidoidea</taxon>
        <taxon>Aphididae</taxon>
        <taxon>Aphidini</taxon>
        <taxon>Aphis</taxon>
        <taxon>Aphis</taxon>
    </lineage>
</organism>